<dbReference type="PANTHER" id="PTHR43610:SF1">
    <property type="entry name" value="N-ACETYLTRANSFERASE DOMAIN-CONTAINING PROTEIN"/>
    <property type="match status" value="1"/>
</dbReference>
<protein>
    <submittedName>
        <fullName evidence="2">GNAT family N-acetyltransferase</fullName>
    </submittedName>
</protein>
<dbReference type="PANTHER" id="PTHR43610">
    <property type="entry name" value="BLL6696 PROTEIN"/>
    <property type="match status" value="1"/>
</dbReference>
<dbReference type="PROSITE" id="PS51186">
    <property type="entry name" value="GNAT"/>
    <property type="match status" value="1"/>
</dbReference>
<dbReference type="InterPro" id="IPR000182">
    <property type="entry name" value="GNAT_dom"/>
</dbReference>
<accession>A0ABR8N1U6</accession>
<dbReference type="EMBL" id="JACXZA010000008">
    <property type="protein sequence ID" value="MBD3922151.1"/>
    <property type="molecule type" value="Genomic_DNA"/>
</dbReference>
<keyword evidence="3" id="KW-1185">Reference proteome</keyword>
<reference evidence="2 3" key="1">
    <citation type="submission" date="2020-09" db="EMBL/GenBank/DDBJ databases">
        <title>Paenibacillus sp. strain PR3 16S rRNA gene Genome sequencing and assembly.</title>
        <authorList>
            <person name="Kim J."/>
        </authorList>
    </citation>
    <scope>NUCLEOTIDE SEQUENCE [LARGE SCALE GENOMIC DNA]</scope>
    <source>
        <strain evidence="2 3">PR3</strain>
    </source>
</reference>
<evidence type="ECO:0000313" key="3">
    <source>
        <dbReference type="Proteomes" id="UP000609346"/>
    </source>
</evidence>
<gene>
    <name evidence="2" type="ORF">H8B09_25565</name>
</gene>
<sequence>MYAFDKLEGKRIVLLPLRIEHLNPLFEAAIDPQIWELYPTSIRSIEDMQTFILKAIEGRQRGDQFPYAVFDKQLDKFVGSTRFLRISEENNNLNIGSTWYSPEVWRTRVNTEAKYLMVEHAFESVHVSRVELITTPENFRSQRAIERLGAVREGIFRKKYNNRDYIIYSIIDSDWPDVKHRLERYLEDESSSMNGLISEREITHTD</sequence>
<feature type="domain" description="N-acetyltransferase" evidence="1">
    <location>
        <begin position="17"/>
        <end position="172"/>
    </location>
</feature>
<dbReference type="Pfam" id="PF13302">
    <property type="entry name" value="Acetyltransf_3"/>
    <property type="match status" value="1"/>
</dbReference>
<dbReference type="RefSeq" id="WP_191206459.1">
    <property type="nucleotide sequence ID" value="NZ_JACXZA010000008.1"/>
</dbReference>
<proteinExistence type="predicted"/>
<dbReference type="Gene3D" id="3.40.630.30">
    <property type="match status" value="1"/>
</dbReference>
<dbReference type="Proteomes" id="UP000609346">
    <property type="component" value="Unassembled WGS sequence"/>
</dbReference>
<dbReference type="SUPFAM" id="SSF55729">
    <property type="entry name" value="Acyl-CoA N-acyltransferases (Nat)"/>
    <property type="match status" value="1"/>
</dbReference>
<organism evidence="2 3">
    <name type="scientific">Paenibacillus terricola</name>
    <dbReference type="NCBI Taxonomy" id="2763503"/>
    <lineage>
        <taxon>Bacteria</taxon>
        <taxon>Bacillati</taxon>
        <taxon>Bacillota</taxon>
        <taxon>Bacilli</taxon>
        <taxon>Bacillales</taxon>
        <taxon>Paenibacillaceae</taxon>
        <taxon>Paenibacillus</taxon>
    </lineage>
</organism>
<evidence type="ECO:0000259" key="1">
    <source>
        <dbReference type="PROSITE" id="PS51186"/>
    </source>
</evidence>
<dbReference type="InterPro" id="IPR016181">
    <property type="entry name" value="Acyl_CoA_acyltransferase"/>
</dbReference>
<name>A0ABR8N1U6_9BACL</name>
<comment type="caution">
    <text evidence="2">The sequence shown here is derived from an EMBL/GenBank/DDBJ whole genome shotgun (WGS) entry which is preliminary data.</text>
</comment>
<evidence type="ECO:0000313" key="2">
    <source>
        <dbReference type="EMBL" id="MBD3922151.1"/>
    </source>
</evidence>